<accession>A0A4C1W2N4</accession>
<organism evidence="1 2">
    <name type="scientific">Eumeta variegata</name>
    <name type="common">Bagworm moth</name>
    <name type="synonym">Eumeta japonica</name>
    <dbReference type="NCBI Taxonomy" id="151549"/>
    <lineage>
        <taxon>Eukaryota</taxon>
        <taxon>Metazoa</taxon>
        <taxon>Ecdysozoa</taxon>
        <taxon>Arthropoda</taxon>
        <taxon>Hexapoda</taxon>
        <taxon>Insecta</taxon>
        <taxon>Pterygota</taxon>
        <taxon>Neoptera</taxon>
        <taxon>Endopterygota</taxon>
        <taxon>Lepidoptera</taxon>
        <taxon>Glossata</taxon>
        <taxon>Ditrysia</taxon>
        <taxon>Tineoidea</taxon>
        <taxon>Psychidae</taxon>
        <taxon>Oiketicinae</taxon>
        <taxon>Eumeta</taxon>
    </lineage>
</organism>
<comment type="caution">
    <text evidence="1">The sequence shown here is derived from an EMBL/GenBank/DDBJ whole genome shotgun (WGS) entry which is preliminary data.</text>
</comment>
<keyword evidence="2" id="KW-1185">Reference proteome</keyword>
<gene>
    <name evidence="1" type="ORF">EVAR_76071_1</name>
</gene>
<dbReference type="OrthoDB" id="425681at2759"/>
<evidence type="ECO:0000313" key="1">
    <source>
        <dbReference type="EMBL" id="GBP45766.1"/>
    </source>
</evidence>
<dbReference type="EMBL" id="BGZK01000471">
    <property type="protein sequence ID" value="GBP45766.1"/>
    <property type="molecule type" value="Genomic_DNA"/>
</dbReference>
<dbReference type="AlphaFoldDB" id="A0A4C1W2N4"/>
<reference evidence="1 2" key="1">
    <citation type="journal article" date="2019" name="Commun. Biol.">
        <title>The bagworm genome reveals a unique fibroin gene that provides high tensile strength.</title>
        <authorList>
            <person name="Kono N."/>
            <person name="Nakamura H."/>
            <person name="Ohtoshi R."/>
            <person name="Tomita M."/>
            <person name="Numata K."/>
            <person name="Arakawa K."/>
        </authorList>
    </citation>
    <scope>NUCLEOTIDE SEQUENCE [LARGE SCALE GENOMIC DNA]</scope>
</reference>
<sequence>MYGCENWVWQKKNESRINAMEMRSLRNMCGVSEKDRCVVREQCGEDVVTRVEGALKGTELRTKLCRSDLQRMIQCEGSAP</sequence>
<evidence type="ECO:0000313" key="2">
    <source>
        <dbReference type="Proteomes" id="UP000299102"/>
    </source>
</evidence>
<dbReference type="Proteomes" id="UP000299102">
    <property type="component" value="Unassembled WGS sequence"/>
</dbReference>
<name>A0A4C1W2N4_EUMVA</name>
<protein>
    <submittedName>
        <fullName evidence="1">Uncharacterized protein</fullName>
    </submittedName>
</protein>
<proteinExistence type="predicted"/>